<keyword evidence="3" id="KW-1185">Reference proteome</keyword>
<evidence type="ECO:0000313" key="2">
    <source>
        <dbReference type="EMBL" id="RMI20131.1"/>
    </source>
</evidence>
<evidence type="ECO:0000313" key="4">
    <source>
        <dbReference type="Proteomes" id="UP000278036"/>
    </source>
</evidence>
<evidence type="ECO:0000313" key="3">
    <source>
        <dbReference type="Proteomes" id="UP000274097"/>
    </source>
</evidence>
<dbReference type="EMBL" id="RAQU01000076">
    <property type="protein sequence ID" value="RKK03646.1"/>
    <property type="molecule type" value="Genomic_DNA"/>
</dbReference>
<dbReference type="AlphaFoldDB" id="A0A3A9JIV1"/>
<organism evidence="1 4">
    <name type="scientific">Teichococcus wenyumeiae</name>
    <dbReference type="NCBI Taxonomy" id="2478470"/>
    <lineage>
        <taxon>Bacteria</taxon>
        <taxon>Pseudomonadati</taxon>
        <taxon>Pseudomonadota</taxon>
        <taxon>Alphaproteobacteria</taxon>
        <taxon>Acetobacterales</taxon>
        <taxon>Roseomonadaceae</taxon>
        <taxon>Roseomonas</taxon>
    </lineage>
</organism>
<proteinExistence type="predicted"/>
<sequence>MTRTSPFFVSHTIRLSRSEVLEALRGAALAQVRDTLRLADPSARSVELETRFLAGGAVEIDSAAVAIEARLPDEFAPLLRQGSTWPAPPAATPLYGPPVPAALEPALA</sequence>
<name>A0A3A9JIV1_9PROT</name>
<keyword evidence="1" id="KW-0030">Aminoacyl-tRNA synthetase</keyword>
<comment type="caution">
    <text evidence="1">The sequence shown here is derived from an EMBL/GenBank/DDBJ whole genome shotgun (WGS) entry which is preliminary data.</text>
</comment>
<reference evidence="1 4" key="1">
    <citation type="submission" date="2018-09" db="EMBL/GenBank/DDBJ databases">
        <title>Roseomonas sp. nov., isolated from feces of Tibetan antelopes in the Qinghai-Tibet plateau, China.</title>
        <authorList>
            <person name="Tian Z."/>
        </authorList>
    </citation>
    <scope>NUCLEOTIDE SEQUENCE [LARGE SCALE GENOMIC DNA]</scope>
    <source>
        <strain evidence="2 3">Z23</strain>
        <strain evidence="1 4">Z24</strain>
    </source>
</reference>
<evidence type="ECO:0000313" key="1">
    <source>
        <dbReference type="EMBL" id="RKK03646.1"/>
    </source>
</evidence>
<gene>
    <name evidence="1" type="ORF">D6Z83_13520</name>
    <name evidence="2" type="ORF">EBE87_16745</name>
</gene>
<dbReference type="EMBL" id="RFLX01000013">
    <property type="protein sequence ID" value="RMI20131.1"/>
    <property type="molecule type" value="Genomic_DNA"/>
</dbReference>
<dbReference type="InParanoid" id="A0A3A9JIV1"/>
<dbReference type="GO" id="GO:0004812">
    <property type="term" value="F:aminoacyl-tRNA ligase activity"/>
    <property type="evidence" value="ECO:0007669"/>
    <property type="project" value="UniProtKB-KW"/>
</dbReference>
<dbReference type="Proteomes" id="UP000278036">
    <property type="component" value="Unassembled WGS sequence"/>
</dbReference>
<protein>
    <submittedName>
        <fullName evidence="1">Methionyl-tRNA synthetase</fullName>
    </submittedName>
</protein>
<keyword evidence="1" id="KW-0436">Ligase</keyword>
<dbReference type="OrthoDB" id="7280379at2"/>
<dbReference type="Proteomes" id="UP000274097">
    <property type="component" value="Unassembled WGS sequence"/>
</dbReference>
<accession>A0A3A9JIV1</accession>
<dbReference type="RefSeq" id="WP_120638825.1">
    <property type="nucleotide sequence ID" value="NZ_RAQU01000076.1"/>
</dbReference>